<gene>
    <name evidence="2" type="ORF">C3Y92_16375</name>
</gene>
<proteinExistence type="predicted"/>
<dbReference type="OrthoDB" id="5457816at2"/>
<feature type="transmembrane region" description="Helical" evidence="1">
    <location>
        <begin position="94"/>
        <end position="115"/>
    </location>
</feature>
<sequence length="154" mass="16413">MADVVSSPPLSGPVRTLYALAAAVGYPPAFLLAYLLTLAVPYGAVEKSTNVFSVNPLIFAALAAAICAGRYFLWRSWRRWRGKAGAFEGGALDAWLAAHKPCLAVVPVSVGIVAIDMEGNAFGFLIFPLYAILGIALGVWVHRRLRRSSARPAA</sequence>
<name>A0A4P6HNB8_9BACT</name>
<accession>A0A4P6HNB8</accession>
<dbReference type="KEGG" id="dcb:C3Y92_16375"/>
<feature type="transmembrane region" description="Helical" evidence="1">
    <location>
        <begin position="121"/>
        <end position="141"/>
    </location>
</feature>
<feature type="transmembrane region" description="Helical" evidence="1">
    <location>
        <begin position="17"/>
        <end position="40"/>
    </location>
</feature>
<keyword evidence="3" id="KW-1185">Reference proteome</keyword>
<keyword evidence="1" id="KW-1133">Transmembrane helix</keyword>
<feature type="transmembrane region" description="Helical" evidence="1">
    <location>
        <begin position="52"/>
        <end position="73"/>
    </location>
</feature>
<evidence type="ECO:0000313" key="2">
    <source>
        <dbReference type="EMBL" id="QAZ68721.1"/>
    </source>
</evidence>
<reference evidence="2 3" key="1">
    <citation type="submission" date="2018-02" db="EMBL/GenBank/DDBJ databases">
        <title>Genome sequence of Desulfovibrio carbinolicus DSM 3852.</title>
        <authorList>
            <person name="Wilbanks E."/>
            <person name="Skennerton C.T."/>
            <person name="Orphan V.J."/>
        </authorList>
    </citation>
    <scope>NUCLEOTIDE SEQUENCE [LARGE SCALE GENOMIC DNA]</scope>
    <source>
        <strain evidence="2 3">DSM 3852</strain>
    </source>
</reference>
<evidence type="ECO:0000256" key="1">
    <source>
        <dbReference type="SAM" id="Phobius"/>
    </source>
</evidence>
<organism evidence="2 3">
    <name type="scientific">Solidesulfovibrio carbinolicus</name>
    <dbReference type="NCBI Taxonomy" id="296842"/>
    <lineage>
        <taxon>Bacteria</taxon>
        <taxon>Pseudomonadati</taxon>
        <taxon>Thermodesulfobacteriota</taxon>
        <taxon>Desulfovibrionia</taxon>
        <taxon>Desulfovibrionales</taxon>
        <taxon>Desulfovibrionaceae</taxon>
        <taxon>Solidesulfovibrio</taxon>
    </lineage>
</organism>
<keyword evidence="1" id="KW-0472">Membrane</keyword>
<dbReference type="AlphaFoldDB" id="A0A4P6HNB8"/>
<keyword evidence="1" id="KW-0812">Transmembrane</keyword>
<evidence type="ECO:0000313" key="3">
    <source>
        <dbReference type="Proteomes" id="UP000293296"/>
    </source>
</evidence>
<protein>
    <submittedName>
        <fullName evidence="2">Uncharacterized protein</fullName>
    </submittedName>
</protein>
<dbReference type="Proteomes" id="UP000293296">
    <property type="component" value="Chromosome"/>
</dbReference>
<dbReference type="RefSeq" id="WP_129354444.1">
    <property type="nucleotide sequence ID" value="NZ_CP026538.1"/>
</dbReference>
<dbReference type="EMBL" id="CP026538">
    <property type="protein sequence ID" value="QAZ68721.1"/>
    <property type="molecule type" value="Genomic_DNA"/>
</dbReference>